<reference evidence="1 2" key="1">
    <citation type="journal article" date="2019" name="Emerg. Microbes Infect.">
        <title>Comprehensive subspecies identification of 175 nontuberculous mycobacteria species based on 7547 genomic profiles.</title>
        <authorList>
            <person name="Matsumoto Y."/>
            <person name="Kinjo T."/>
            <person name="Motooka D."/>
            <person name="Nabeya D."/>
            <person name="Jung N."/>
            <person name="Uechi K."/>
            <person name="Horii T."/>
            <person name="Iida T."/>
            <person name="Fujita J."/>
            <person name="Nakamura S."/>
        </authorList>
    </citation>
    <scope>NUCLEOTIDE SEQUENCE [LARGE SCALE GENOMIC DNA]</scope>
    <source>
        <strain evidence="1 2">JCM 6377</strain>
    </source>
</reference>
<proteinExistence type="predicted"/>
<dbReference type="AlphaFoldDB" id="A0A7I9VVW4"/>
<comment type="caution">
    <text evidence="1">The sequence shown here is derived from an EMBL/GenBank/DDBJ whole genome shotgun (WGS) entry which is preliminary data.</text>
</comment>
<evidence type="ECO:0000313" key="1">
    <source>
        <dbReference type="EMBL" id="GFG49460.1"/>
    </source>
</evidence>
<dbReference type="OrthoDB" id="9937556at2"/>
<dbReference type="RefSeq" id="WP_133119191.1">
    <property type="nucleotide sequence ID" value="NZ_BLKS01000001.1"/>
</dbReference>
<sequence>MRKLPGATFDVHISDQGGRAVLLTIRSIEGDEFMVPINANTADDLGREILAGALAINGRLKTV</sequence>
<accession>A0A7I9VVW4</accession>
<dbReference type="Proteomes" id="UP000465302">
    <property type="component" value="Unassembled WGS sequence"/>
</dbReference>
<name>A0A7I9VVW4_MYCAG</name>
<protein>
    <submittedName>
        <fullName evidence="1">Uncharacterized protein</fullName>
    </submittedName>
</protein>
<gene>
    <name evidence="1" type="ORF">MAGR_09010</name>
</gene>
<dbReference type="EMBL" id="BLKS01000001">
    <property type="protein sequence ID" value="GFG49460.1"/>
    <property type="molecule type" value="Genomic_DNA"/>
</dbReference>
<organism evidence="1 2">
    <name type="scientific">Mycolicibacterium agri</name>
    <name type="common">Mycobacterium agri</name>
    <dbReference type="NCBI Taxonomy" id="36811"/>
    <lineage>
        <taxon>Bacteria</taxon>
        <taxon>Bacillati</taxon>
        <taxon>Actinomycetota</taxon>
        <taxon>Actinomycetes</taxon>
        <taxon>Mycobacteriales</taxon>
        <taxon>Mycobacteriaceae</taxon>
        <taxon>Mycolicibacterium</taxon>
    </lineage>
</organism>
<evidence type="ECO:0000313" key="2">
    <source>
        <dbReference type="Proteomes" id="UP000465302"/>
    </source>
</evidence>